<name>A0A5B0M399_PUCGR</name>
<keyword evidence="4" id="KW-1185">Reference proteome</keyword>
<dbReference type="EMBL" id="VSWC01000171">
    <property type="protein sequence ID" value="KAA1070224.1"/>
    <property type="molecule type" value="Genomic_DNA"/>
</dbReference>
<feature type="transmembrane region" description="Helical" evidence="1">
    <location>
        <begin position="23"/>
        <end position="43"/>
    </location>
</feature>
<evidence type="ECO:0000313" key="4">
    <source>
        <dbReference type="Proteomes" id="UP000324748"/>
    </source>
</evidence>
<dbReference type="EMBL" id="VDEP01000404">
    <property type="protein sequence ID" value="KAA1090174.1"/>
    <property type="molecule type" value="Genomic_DNA"/>
</dbReference>
<organism evidence="2 4">
    <name type="scientific">Puccinia graminis f. sp. tritici</name>
    <dbReference type="NCBI Taxonomy" id="56615"/>
    <lineage>
        <taxon>Eukaryota</taxon>
        <taxon>Fungi</taxon>
        <taxon>Dikarya</taxon>
        <taxon>Basidiomycota</taxon>
        <taxon>Pucciniomycotina</taxon>
        <taxon>Pucciniomycetes</taxon>
        <taxon>Pucciniales</taxon>
        <taxon>Pucciniaceae</taxon>
        <taxon>Puccinia</taxon>
    </lineage>
</organism>
<keyword evidence="1" id="KW-0812">Transmembrane</keyword>
<comment type="caution">
    <text evidence="2">The sequence shown here is derived from an EMBL/GenBank/DDBJ whole genome shotgun (WGS) entry which is preliminary data.</text>
</comment>
<evidence type="ECO:0000313" key="3">
    <source>
        <dbReference type="EMBL" id="KAA1090174.1"/>
    </source>
</evidence>
<sequence>MCAYNLKGNHKFETDSVEPPLDAGRMLAAAALIILINAQLVIWQEIPSGLSLITAEHTLNRDNR</sequence>
<accession>A0A5B0M399</accession>
<evidence type="ECO:0000313" key="5">
    <source>
        <dbReference type="Proteomes" id="UP000325313"/>
    </source>
</evidence>
<proteinExistence type="predicted"/>
<evidence type="ECO:0000313" key="2">
    <source>
        <dbReference type="EMBL" id="KAA1070224.1"/>
    </source>
</evidence>
<gene>
    <name evidence="2" type="ORF">PGT21_004404</name>
    <name evidence="3" type="ORF">PGTUg99_036817</name>
</gene>
<protein>
    <submittedName>
        <fullName evidence="2">Uncharacterized protein</fullName>
    </submittedName>
</protein>
<evidence type="ECO:0000256" key="1">
    <source>
        <dbReference type="SAM" id="Phobius"/>
    </source>
</evidence>
<dbReference type="Proteomes" id="UP000325313">
    <property type="component" value="Unassembled WGS sequence"/>
</dbReference>
<dbReference type="AlphaFoldDB" id="A0A5B0M399"/>
<reference evidence="4 5" key="1">
    <citation type="submission" date="2019-05" db="EMBL/GenBank/DDBJ databases">
        <title>Emergence of the Ug99 lineage of the wheat stem rust pathogen through somatic hybridization.</title>
        <authorList>
            <person name="Li F."/>
            <person name="Upadhyaya N.M."/>
            <person name="Sperschneider J."/>
            <person name="Matny O."/>
            <person name="Nguyen-Phuc H."/>
            <person name="Mago R."/>
            <person name="Raley C."/>
            <person name="Miller M.E."/>
            <person name="Silverstein K.A.T."/>
            <person name="Henningsen E."/>
            <person name="Hirsch C.D."/>
            <person name="Visser B."/>
            <person name="Pretorius Z.A."/>
            <person name="Steffenson B.J."/>
            <person name="Schwessinger B."/>
            <person name="Dodds P.N."/>
            <person name="Figueroa M."/>
        </authorList>
    </citation>
    <scope>NUCLEOTIDE SEQUENCE [LARGE SCALE GENOMIC DNA]</scope>
    <source>
        <strain evidence="2">21-0</strain>
        <strain evidence="3 5">Ug99</strain>
    </source>
</reference>
<keyword evidence="1" id="KW-0472">Membrane</keyword>
<keyword evidence="1" id="KW-1133">Transmembrane helix</keyword>
<dbReference type="Proteomes" id="UP000324748">
    <property type="component" value="Unassembled WGS sequence"/>
</dbReference>